<name>A0A139IS66_9PEZI</name>
<dbReference type="EMBL" id="LFZO01000019">
    <property type="protein sequence ID" value="KXT17535.1"/>
    <property type="molecule type" value="Genomic_DNA"/>
</dbReference>
<accession>A0A139IS66</accession>
<keyword evidence="2" id="KW-1185">Reference proteome</keyword>
<evidence type="ECO:0000313" key="2">
    <source>
        <dbReference type="Proteomes" id="UP000073492"/>
    </source>
</evidence>
<sequence length="93" mass="10405">MRNASKELVHVEVVVESLFFAFARSRVHILALVITSFVTDGAECFAVGSLSMQAVAFGPFRRRVIAYRLNRGRLHDSASSKRALSIDARRIVR</sequence>
<gene>
    <name evidence="1" type="ORF">AC579_3197</name>
</gene>
<proteinExistence type="predicted"/>
<evidence type="ECO:0000313" key="1">
    <source>
        <dbReference type="EMBL" id="KXT17535.1"/>
    </source>
</evidence>
<comment type="caution">
    <text evidence="1">The sequence shown here is derived from an EMBL/GenBank/DDBJ whole genome shotgun (WGS) entry which is preliminary data.</text>
</comment>
<dbReference type="AlphaFoldDB" id="A0A139IS66"/>
<dbReference type="Proteomes" id="UP000073492">
    <property type="component" value="Unassembled WGS sequence"/>
</dbReference>
<protein>
    <submittedName>
        <fullName evidence="1">Uncharacterized protein</fullName>
    </submittedName>
</protein>
<reference evidence="1 2" key="1">
    <citation type="submission" date="2015-07" db="EMBL/GenBank/DDBJ databases">
        <title>Comparative genomics of the Sigatoka disease complex on banana suggests a link between parallel evolutionary changes in Pseudocercospora fijiensis and Pseudocercospora eumusae and increased virulence on the banana host.</title>
        <authorList>
            <person name="Chang T.-C."/>
            <person name="Salvucci A."/>
            <person name="Crous P.W."/>
            <person name="Stergiopoulos I."/>
        </authorList>
    </citation>
    <scope>NUCLEOTIDE SEQUENCE [LARGE SCALE GENOMIC DNA]</scope>
    <source>
        <strain evidence="1 2">CBS 116634</strain>
    </source>
</reference>
<organism evidence="1 2">
    <name type="scientific">Pseudocercospora musae</name>
    <dbReference type="NCBI Taxonomy" id="113226"/>
    <lineage>
        <taxon>Eukaryota</taxon>
        <taxon>Fungi</taxon>
        <taxon>Dikarya</taxon>
        <taxon>Ascomycota</taxon>
        <taxon>Pezizomycotina</taxon>
        <taxon>Dothideomycetes</taxon>
        <taxon>Dothideomycetidae</taxon>
        <taxon>Mycosphaerellales</taxon>
        <taxon>Mycosphaerellaceae</taxon>
        <taxon>Pseudocercospora</taxon>
    </lineage>
</organism>